<keyword evidence="12" id="KW-0472">Membrane</keyword>
<evidence type="ECO:0000256" key="7">
    <source>
        <dbReference type="ARBA" id="ARBA00022452"/>
    </source>
</evidence>
<evidence type="ECO:0000313" key="15">
    <source>
        <dbReference type="Proteomes" id="UP000238532"/>
    </source>
</evidence>
<evidence type="ECO:0000256" key="13">
    <source>
        <dbReference type="ARBA" id="ARBA00023237"/>
    </source>
</evidence>
<dbReference type="InterPro" id="IPR023614">
    <property type="entry name" value="Porin_dom_sf"/>
</dbReference>
<dbReference type="GO" id="GO:0046930">
    <property type="term" value="C:pore complex"/>
    <property type="evidence" value="ECO:0007669"/>
    <property type="project" value="UniProtKB-KW"/>
</dbReference>
<keyword evidence="11" id="KW-0626">Porin</keyword>
<dbReference type="GO" id="GO:0009279">
    <property type="term" value="C:cell outer membrane"/>
    <property type="evidence" value="ECO:0007669"/>
    <property type="project" value="UniProtKB-SubCell"/>
</dbReference>
<keyword evidence="10" id="KW-0406">Ion transport</keyword>
<evidence type="ECO:0000256" key="1">
    <source>
        <dbReference type="ARBA" id="ARBA00003674"/>
    </source>
</evidence>
<dbReference type="SUPFAM" id="SSF56935">
    <property type="entry name" value="Porins"/>
    <property type="match status" value="1"/>
</dbReference>
<keyword evidence="7" id="KW-1134">Transmembrane beta strand</keyword>
<dbReference type="Gene3D" id="2.40.160.10">
    <property type="entry name" value="Porin"/>
    <property type="match status" value="1"/>
</dbReference>
<reference evidence="14 15" key="1">
    <citation type="submission" date="2017-04" db="EMBL/GenBank/DDBJ databases">
        <title>Haemophilus influenzae in COPD genome sequencing project.</title>
        <authorList>
            <person name="Murphy T.F."/>
            <person name="Kong Y."/>
            <person name="Nadendla S."/>
            <person name="Tettelin H."/>
            <person name="Pettigrew M."/>
        </authorList>
    </citation>
    <scope>NUCLEOTIDE SEQUENCE [LARGE SCALE GENOMIC DNA]</scope>
    <source>
        <strain evidence="14 15">56P127H1</strain>
    </source>
</reference>
<dbReference type="RefSeq" id="WP_105875985.1">
    <property type="nucleotide sequence ID" value="NZ_NDZH01000075.1"/>
</dbReference>
<comment type="caution">
    <text evidence="14">The sequence shown here is derived from an EMBL/GenBank/DDBJ whole genome shotgun (WGS) entry which is preliminary data.</text>
</comment>
<evidence type="ECO:0000313" key="14">
    <source>
        <dbReference type="EMBL" id="PRJ67054.1"/>
    </source>
</evidence>
<dbReference type="PANTHER" id="PTHR34501:SF2">
    <property type="entry name" value="OUTER MEMBRANE PORIN F-RELATED"/>
    <property type="match status" value="1"/>
</dbReference>
<dbReference type="InterPro" id="IPR050298">
    <property type="entry name" value="Gram-neg_bact_OMP"/>
</dbReference>
<dbReference type="EMBL" id="NEBY01000038">
    <property type="protein sequence ID" value="PRJ67054.1"/>
    <property type="molecule type" value="Genomic_DNA"/>
</dbReference>
<evidence type="ECO:0000256" key="6">
    <source>
        <dbReference type="ARBA" id="ARBA00022448"/>
    </source>
</evidence>
<evidence type="ECO:0000256" key="11">
    <source>
        <dbReference type="ARBA" id="ARBA00023114"/>
    </source>
</evidence>
<dbReference type="InterPro" id="IPR033900">
    <property type="entry name" value="Gram_neg_porin_domain"/>
</dbReference>
<dbReference type="GO" id="GO:0006811">
    <property type="term" value="P:monoatomic ion transport"/>
    <property type="evidence" value="ECO:0007669"/>
    <property type="project" value="UniProtKB-KW"/>
</dbReference>
<comment type="subunit">
    <text evidence="4">Homotrimer.</text>
</comment>
<comment type="subcellular location">
    <subcellularLocation>
        <location evidence="2">Cell outer membrane</location>
        <topology evidence="2">Multi-pass membrane protein</topology>
    </subcellularLocation>
</comment>
<name>A0A2S9RSJ1_HAEIF</name>
<protein>
    <recommendedName>
        <fullName evidence="5">Outer membrane protein P2</fullName>
    </recommendedName>
</protein>
<sequence>MKKTLAALIVGAFTASAANAVVVYDNNGSKVEIGGSVRLLLEKTNKDGDANHTHSGLKNAGSRLEVKAKHNLESGYYALGQLQIRLDGKQSAKPTKDDKFGALSTKRAFIGLGHKEFGEVRFGLQTTFADSLSTAKDLSYGLLDTGEYIPTDGNSVVRYIYKGIEGVEIGADYLFAVDRDENNEVKTNALQNAFQVGASYEKDGVIAKVGFGRTNYQAIAAQSRKHTDGILATFGYEFDGLTLSLDSGYAKTKFINVDKKGNRYFVSPGFQYQVTDLSSVYANYKYERIKEVTNEKTKYNGFLLGADYKLHKQVLTYVEGKYLITKEYNTQGKYKQGTKVRDKAIGVGLRVFF</sequence>
<evidence type="ECO:0000256" key="3">
    <source>
        <dbReference type="ARBA" id="ARBA00007539"/>
    </source>
</evidence>
<keyword evidence="6" id="KW-0813">Transport</keyword>
<dbReference type="PROSITE" id="PS50890">
    <property type="entry name" value="PUA"/>
    <property type="match status" value="1"/>
</dbReference>
<evidence type="ECO:0000256" key="2">
    <source>
        <dbReference type="ARBA" id="ARBA00004571"/>
    </source>
</evidence>
<evidence type="ECO:0000256" key="4">
    <source>
        <dbReference type="ARBA" id="ARBA00011233"/>
    </source>
</evidence>
<dbReference type="PANTHER" id="PTHR34501">
    <property type="entry name" value="PROTEIN YDDL-RELATED"/>
    <property type="match status" value="1"/>
</dbReference>
<keyword evidence="8" id="KW-0812">Transmembrane</keyword>
<dbReference type="AlphaFoldDB" id="A0A2S9RSJ1"/>
<comment type="similarity">
    <text evidence="3">Belongs to the Gram-negative porin family.</text>
</comment>
<gene>
    <name evidence="14" type="ORF">BV102_01007</name>
</gene>
<dbReference type="Pfam" id="PF13609">
    <property type="entry name" value="Porin_4"/>
    <property type="match status" value="1"/>
</dbReference>
<accession>A0A2S9RSJ1</accession>
<keyword evidence="13" id="KW-0998">Cell outer membrane</keyword>
<evidence type="ECO:0000256" key="5">
    <source>
        <dbReference type="ARBA" id="ARBA00016184"/>
    </source>
</evidence>
<proteinExistence type="inferred from homology"/>
<dbReference type="CDD" id="cd00342">
    <property type="entry name" value="gram_neg_porins"/>
    <property type="match status" value="1"/>
</dbReference>
<evidence type="ECO:0000256" key="12">
    <source>
        <dbReference type="ARBA" id="ARBA00023136"/>
    </source>
</evidence>
<comment type="function">
    <text evidence="1">Forms pores that allow passive diffusion of small molecules across the outer membrane.</text>
</comment>
<evidence type="ECO:0000256" key="8">
    <source>
        <dbReference type="ARBA" id="ARBA00022692"/>
    </source>
</evidence>
<organism evidence="14 15">
    <name type="scientific">Haemophilus influenzae</name>
    <dbReference type="NCBI Taxonomy" id="727"/>
    <lineage>
        <taxon>Bacteria</taxon>
        <taxon>Pseudomonadati</taxon>
        <taxon>Pseudomonadota</taxon>
        <taxon>Gammaproteobacteria</taxon>
        <taxon>Pasteurellales</taxon>
        <taxon>Pasteurellaceae</taxon>
        <taxon>Haemophilus</taxon>
    </lineage>
</organism>
<evidence type="ECO:0000256" key="10">
    <source>
        <dbReference type="ARBA" id="ARBA00023065"/>
    </source>
</evidence>
<keyword evidence="9" id="KW-0732">Signal</keyword>
<dbReference type="GO" id="GO:0015288">
    <property type="term" value="F:porin activity"/>
    <property type="evidence" value="ECO:0007669"/>
    <property type="project" value="UniProtKB-KW"/>
</dbReference>
<evidence type="ECO:0000256" key="9">
    <source>
        <dbReference type="ARBA" id="ARBA00022729"/>
    </source>
</evidence>
<dbReference type="Proteomes" id="UP000238532">
    <property type="component" value="Unassembled WGS sequence"/>
</dbReference>